<dbReference type="Proteomes" id="UP000030151">
    <property type="component" value="Unassembled WGS sequence"/>
</dbReference>
<feature type="domain" description="Trichothecene 3-O-acetyltransferase-like N-terminal" evidence="3">
    <location>
        <begin position="25"/>
        <end position="182"/>
    </location>
</feature>
<dbReference type="InterPro" id="IPR023213">
    <property type="entry name" value="CAT-like_dom_sf"/>
</dbReference>
<gene>
    <name evidence="4" type="ORF">X797_010488</name>
</gene>
<dbReference type="HOGENOM" id="CLU_026450_5_0_1"/>
<dbReference type="eggNOG" id="ENOG502SHVS">
    <property type="taxonomic scope" value="Eukaryota"/>
</dbReference>
<dbReference type="AlphaFoldDB" id="A0A014P491"/>
<dbReference type="OrthoDB" id="1862401at2759"/>
<feature type="region of interest" description="Disordered" evidence="2">
    <location>
        <begin position="220"/>
        <end position="241"/>
    </location>
</feature>
<evidence type="ECO:0000313" key="5">
    <source>
        <dbReference type="Proteomes" id="UP000030151"/>
    </source>
</evidence>
<comment type="caution">
    <text evidence="4">The sequence shown here is derived from an EMBL/GenBank/DDBJ whole genome shotgun (WGS) entry which is preliminary data.</text>
</comment>
<dbReference type="GO" id="GO:0016740">
    <property type="term" value="F:transferase activity"/>
    <property type="evidence" value="ECO:0007669"/>
    <property type="project" value="UniProtKB-KW"/>
</dbReference>
<proteinExistence type="predicted"/>
<keyword evidence="1 4" id="KW-0808">Transferase</keyword>
<dbReference type="PANTHER" id="PTHR31896:SF64">
    <property type="entry name" value="TRICHOTHECENE 3-O-ACETYLTRANSFERASE"/>
    <property type="match status" value="1"/>
</dbReference>
<organism evidence="4 5">
    <name type="scientific">Metarhizium robertsii</name>
    <dbReference type="NCBI Taxonomy" id="568076"/>
    <lineage>
        <taxon>Eukaryota</taxon>
        <taxon>Fungi</taxon>
        <taxon>Dikarya</taxon>
        <taxon>Ascomycota</taxon>
        <taxon>Pezizomycotina</taxon>
        <taxon>Sordariomycetes</taxon>
        <taxon>Hypocreomycetidae</taxon>
        <taxon>Hypocreales</taxon>
        <taxon>Clavicipitaceae</taxon>
        <taxon>Metarhizium</taxon>
    </lineage>
</organism>
<accession>A0A014P491</accession>
<sequence length="465" mass="50345">MIPGNQMLDNNLLDVLGNQPSLHKLYTQIASIYAVTDPEVHGHIINTLRNGLETLAESFPWLAGHVINEGASEGVTGTYRIIPTDKIPLVVKDLRDDASAPTMGAMRQARFPFRMLDESAIAPCMTINMPGMPIGLVDDHGPVFAVQANFIQGGLVLTMVGQHNAMDMVGQNNIIKWLSRACHGDAFSQEELAVGNMDKSQSVQLLDAAWEPGAEIEHQLRKPPVAGSDESTTSPGTPPRLSWSYVNFPPASLEALKSEATATKPANSAFVSTDDAVCAFIWTCLSRARANRLPADASTTFARAVDVRSRLGLPATYPGALTNMTYNRSSVGAVGAQSLGSVASDLRKQLDPSVVDVAYNTRALATFLSRCADKSQIVITGCVDASSGVMLSSWAGVDLYDLDFNLGLGRPEAVRRPGFLPVESLMYIMPRSPRGEMAVAMCIRDEDWQRLEDDEEWSKFAEFIG</sequence>
<reference evidence="4 5" key="1">
    <citation type="submission" date="2014-02" db="EMBL/GenBank/DDBJ databases">
        <title>The genome sequence of the entomopathogenic fungus Metarhizium robertsii ARSEF 2575.</title>
        <authorList>
            <person name="Giuliano Garisto Donzelli B."/>
            <person name="Roe B.A."/>
            <person name="Macmil S.L."/>
            <person name="Krasnoff S.B."/>
            <person name="Gibson D.M."/>
        </authorList>
    </citation>
    <scope>NUCLEOTIDE SEQUENCE [LARGE SCALE GENOMIC DNA]</scope>
    <source>
        <strain evidence="4 5">ARSEF 2575</strain>
    </source>
</reference>
<evidence type="ECO:0000259" key="3">
    <source>
        <dbReference type="Pfam" id="PF22664"/>
    </source>
</evidence>
<dbReference type="PANTHER" id="PTHR31896">
    <property type="entry name" value="FAMILY REGULATORY PROTEIN, PUTATIVE (AFU_ORTHOLOGUE AFUA_3G14730)-RELATED"/>
    <property type="match status" value="1"/>
</dbReference>
<dbReference type="Pfam" id="PF22664">
    <property type="entry name" value="TRI-like_N"/>
    <property type="match status" value="1"/>
</dbReference>
<evidence type="ECO:0000256" key="1">
    <source>
        <dbReference type="ARBA" id="ARBA00022679"/>
    </source>
</evidence>
<evidence type="ECO:0000256" key="2">
    <source>
        <dbReference type="SAM" id="MobiDB-lite"/>
    </source>
</evidence>
<name>A0A014P491_9HYPO</name>
<dbReference type="Gene3D" id="3.30.559.10">
    <property type="entry name" value="Chloramphenicol acetyltransferase-like domain"/>
    <property type="match status" value="2"/>
</dbReference>
<protein>
    <submittedName>
        <fullName evidence="4">Transferase family protein</fullName>
    </submittedName>
</protein>
<dbReference type="InterPro" id="IPR051283">
    <property type="entry name" value="Sec_Metabolite_Acyltrans"/>
</dbReference>
<dbReference type="EMBL" id="JELW01000050">
    <property type="protein sequence ID" value="EXU96371.1"/>
    <property type="molecule type" value="Genomic_DNA"/>
</dbReference>
<dbReference type="InterPro" id="IPR054710">
    <property type="entry name" value="Tri101-like_N"/>
</dbReference>
<evidence type="ECO:0000313" key="4">
    <source>
        <dbReference type="EMBL" id="EXU96371.1"/>
    </source>
</evidence>